<evidence type="ECO:0000313" key="2">
    <source>
        <dbReference type="EMBL" id="QGW49137.1"/>
    </source>
</evidence>
<feature type="compositionally biased region" description="Acidic residues" evidence="1">
    <location>
        <begin position="669"/>
        <end position="680"/>
    </location>
</feature>
<name>A0A6B9CFR3_9ABAC</name>
<feature type="compositionally biased region" description="Low complexity" evidence="1">
    <location>
        <begin position="398"/>
        <end position="411"/>
    </location>
</feature>
<organism evidence="2">
    <name type="scientific">Chrysodeixis includens nucleopolyhedrovirus</name>
    <dbReference type="NCBI Taxonomy" id="1207438"/>
    <lineage>
        <taxon>Viruses</taxon>
        <taxon>Viruses incertae sedis</taxon>
        <taxon>Naldaviricetes</taxon>
        <taxon>Lefavirales</taxon>
        <taxon>Baculoviridae</taxon>
        <taxon>Alphabaculovirus</taxon>
        <taxon>Alphabaculovirus chrincludentis</taxon>
        <taxon>Alphabaculovirus alterchrincludentis</taxon>
    </lineage>
</organism>
<feature type="compositionally biased region" description="Pro residues" evidence="1">
    <location>
        <begin position="359"/>
        <end position="397"/>
    </location>
</feature>
<sequence length="738" mass="81549">MLLSGDIINHNHDNIHIHHNAIEKKVFIYLDLALKTNRRVAHICCVNKQLKFFGVTYKSRHLFTNRYENLFQHIKLMTNTPLRKQLETYLTILTKQCVLSHIMQCLSSYKKFYNVSEEDYNNFSFLQSTIESFSHSTRQESMIKCAFMYDEFQKIAPSFKTISMQTEIKHNLYLLNGIISHAIMAEANVLQEKSSKFSASLYTYMMSNHIDIITRKCLNCNCEDRGFDYPGCGHVMCTMCTYKSLLKYDNCICCQQIMQISQQFSQQSQSDNEDNQNQSGAEEAENQSGAEEAGAEEAEEQSGAEEAEEQSDAEENQPDAEDAEKPDEEQSEPNEKPTATIKPATRTYANTPEDSQPPQQKPTPAPAPEPELIPAPALEPEPIPAPALEPEPIPAPALEPESIPAPALEPESIPAPALEPETATIKPATRTYANTPEPAPAPEPEPIPAPALEPEPIPAPALEPEPIPAPALEPESIPAPALEPESIPAPALEPESIPAPALEPESIPAPALEPEPIPAPALEPEPIPAPALEPELTSELALPPELALPAELAPFQLEAIPQLPINNYYENITPVHESELSAMSQFVQSVQLMQQSLRVISPQTINSNQMFNTVVHEDQQSSAAIPTRTVIYSMTCNNDDLRELNLTARGKVYVPTDLVLDIVKEEPVIEESEQTTEEYFETSTTETTTATTETTTATAAQAPTTPDSDDDDVIIVGPIHCGSFIPKQAKMDKKKCEE</sequence>
<feature type="compositionally biased region" description="Pro residues" evidence="1">
    <location>
        <begin position="437"/>
        <end position="471"/>
    </location>
</feature>
<feature type="region of interest" description="Disordered" evidence="1">
    <location>
        <begin position="669"/>
        <end position="712"/>
    </location>
</feature>
<feature type="compositionally biased region" description="Acidic residues" evidence="1">
    <location>
        <begin position="293"/>
        <end position="332"/>
    </location>
</feature>
<proteinExistence type="predicted"/>
<dbReference type="EMBL" id="MN542938">
    <property type="protein sequence ID" value="QGW49137.1"/>
    <property type="molecule type" value="Genomic_DNA"/>
</dbReference>
<feature type="compositionally biased region" description="Low complexity" evidence="1">
    <location>
        <begin position="681"/>
        <end position="706"/>
    </location>
</feature>
<feature type="region of interest" description="Disordered" evidence="1">
    <location>
        <begin position="265"/>
        <end position="530"/>
    </location>
</feature>
<reference evidence="2" key="1">
    <citation type="submission" date="2019-09" db="EMBL/GenBank/DDBJ databases">
        <title>Complete Genome Sequences of Seven New Chrysodeixis includens NPV Isolates from Minas Gerais and Mato Grosso States in Brazil.</title>
        <authorList>
            <person name="Craveiro S.R."/>
            <person name="Monteiro L.L.S."/>
            <person name="Santos L.A.V.M."/>
            <person name="Togawa R.C."/>
            <person name="Inglis P.W."/>
            <person name="Ribeiro Z.M.A."/>
            <person name="Ribeiro B.M."/>
            <person name="Castro M.E.B."/>
        </authorList>
    </citation>
    <scope>NUCLEOTIDE SEQUENCE</scope>
    <source>
        <strain evidence="2">ChinNPV-MG.B</strain>
    </source>
</reference>
<feature type="compositionally biased region" description="Pro residues" evidence="1">
    <location>
        <begin position="511"/>
        <end position="530"/>
    </location>
</feature>
<feature type="compositionally biased region" description="Polar residues" evidence="1">
    <location>
        <begin position="347"/>
        <end position="358"/>
    </location>
</feature>
<gene>
    <name evidence="2" type="primary">ORF-4</name>
</gene>
<feature type="compositionally biased region" description="Low complexity" evidence="1">
    <location>
        <begin position="265"/>
        <end position="292"/>
    </location>
</feature>
<protein>
    <submittedName>
        <fullName evidence="2">HOAR</fullName>
    </submittedName>
</protein>
<feature type="compositionally biased region" description="Low complexity" evidence="1">
    <location>
        <begin position="472"/>
        <end position="485"/>
    </location>
</feature>
<feature type="compositionally biased region" description="Low complexity" evidence="1">
    <location>
        <begin position="498"/>
        <end position="510"/>
    </location>
</feature>
<evidence type="ECO:0000256" key="1">
    <source>
        <dbReference type="SAM" id="MobiDB-lite"/>
    </source>
</evidence>
<accession>A0A6B9CFR3</accession>